<comment type="caution">
    <text evidence="1">The sequence shown here is derived from an EMBL/GenBank/DDBJ whole genome shotgun (WGS) entry which is preliminary data.</text>
</comment>
<keyword evidence="2" id="KW-1185">Reference proteome</keyword>
<protein>
    <submittedName>
        <fullName evidence="1">Uncharacterized protein</fullName>
    </submittedName>
</protein>
<sequence length="192" mass="20591">MRTTDLTEALAKARRVLRIADLSETEVFARAKLATVEELLTVRAALPGAWYSAEYGTVGADGEPLHGLLDEELPGDADSLARLLPLEFTQEGQPLGALPDGYEAAFLSAVGAGPASLEWWWTRWPAVPELDLQPGAKHAEVQIAVHSADLYCEVPADTHTLYVHVGPHEAARADWIAAQAGLHVIGPGVWDG</sequence>
<dbReference type="Proteomes" id="UP000573327">
    <property type="component" value="Unassembled WGS sequence"/>
</dbReference>
<organism evidence="1 2">
    <name type="scientific">Kitasatospora gansuensis</name>
    <dbReference type="NCBI Taxonomy" id="258050"/>
    <lineage>
        <taxon>Bacteria</taxon>
        <taxon>Bacillati</taxon>
        <taxon>Actinomycetota</taxon>
        <taxon>Actinomycetes</taxon>
        <taxon>Kitasatosporales</taxon>
        <taxon>Streptomycetaceae</taxon>
        <taxon>Kitasatospora</taxon>
    </lineage>
</organism>
<proteinExistence type="predicted"/>
<reference evidence="1 2" key="1">
    <citation type="submission" date="2020-08" db="EMBL/GenBank/DDBJ databases">
        <title>Sequencing the genomes of 1000 actinobacteria strains.</title>
        <authorList>
            <person name="Klenk H.-P."/>
        </authorList>
    </citation>
    <scope>NUCLEOTIDE SEQUENCE [LARGE SCALE GENOMIC DNA]</scope>
    <source>
        <strain evidence="1 2">DSM 44786</strain>
    </source>
</reference>
<gene>
    <name evidence="1" type="ORF">F4556_000266</name>
</gene>
<evidence type="ECO:0000313" key="1">
    <source>
        <dbReference type="EMBL" id="MBB4944731.1"/>
    </source>
</evidence>
<dbReference type="RefSeq" id="WP_184910879.1">
    <property type="nucleotide sequence ID" value="NZ_JACHJR010000001.1"/>
</dbReference>
<dbReference type="AlphaFoldDB" id="A0A7W7WF03"/>
<name>A0A7W7WF03_9ACTN</name>
<dbReference type="EMBL" id="JACHJR010000001">
    <property type="protein sequence ID" value="MBB4944731.1"/>
    <property type="molecule type" value="Genomic_DNA"/>
</dbReference>
<accession>A0A7W7WF03</accession>
<evidence type="ECO:0000313" key="2">
    <source>
        <dbReference type="Proteomes" id="UP000573327"/>
    </source>
</evidence>